<dbReference type="InterPro" id="IPR033132">
    <property type="entry name" value="GH_1_N_CS"/>
</dbReference>
<dbReference type="FunFam" id="3.20.20.80:FF:000013">
    <property type="entry name" value="lactase-phlorizin hydrolase"/>
    <property type="match status" value="1"/>
</dbReference>
<comment type="subunit">
    <text evidence="2">Homodimer.</text>
</comment>
<comment type="similarity">
    <text evidence="1 8">Belongs to the glycosyl hydrolase 1 family.</text>
</comment>
<keyword evidence="5" id="KW-0325">Glycoprotein</keyword>
<dbReference type="InterPro" id="IPR001360">
    <property type="entry name" value="Glyco_hydro_1"/>
</dbReference>
<protein>
    <recommendedName>
        <fullName evidence="3">beta-glucosidase</fullName>
        <ecNumber evidence="3">3.2.1.21</ecNumber>
    </recommendedName>
</protein>
<dbReference type="InterPro" id="IPR017853">
    <property type="entry name" value="GH"/>
</dbReference>
<dbReference type="SUPFAM" id="SSF51445">
    <property type="entry name" value="(Trans)glycosidases"/>
    <property type="match status" value="1"/>
</dbReference>
<dbReference type="PROSITE" id="PS00572">
    <property type="entry name" value="GLYCOSYL_HYDROL_F1_1"/>
    <property type="match status" value="1"/>
</dbReference>
<dbReference type="InterPro" id="IPR018120">
    <property type="entry name" value="Glyco_hydro_1_AS"/>
</dbReference>
<evidence type="ECO:0000256" key="9">
    <source>
        <dbReference type="RuleBase" id="RU004468"/>
    </source>
</evidence>
<dbReference type="PROSITE" id="PS00653">
    <property type="entry name" value="GLYCOSYL_HYDROL_F1_2"/>
    <property type="match status" value="1"/>
</dbReference>
<comment type="caution">
    <text evidence="11">The sequence shown here is derived from an EMBL/GenBank/DDBJ whole genome shotgun (WGS) entry which is preliminary data.</text>
</comment>
<dbReference type="EMBL" id="CAKXAJ010025559">
    <property type="protein sequence ID" value="CAH2240977.1"/>
    <property type="molecule type" value="Genomic_DNA"/>
</dbReference>
<evidence type="ECO:0000313" key="12">
    <source>
        <dbReference type="Proteomes" id="UP000838756"/>
    </source>
</evidence>
<keyword evidence="10" id="KW-0732">Signal</keyword>
<dbReference type="PRINTS" id="PR00131">
    <property type="entry name" value="GLHYDRLASE1"/>
</dbReference>
<evidence type="ECO:0000313" key="11">
    <source>
        <dbReference type="EMBL" id="CAH2240977.1"/>
    </source>
</evidence>
<dbReference type="Proteomes" id="UP000838756">
    <property type="component" value="Unassembled WGS sequence"/>
</dbReference>
<evidence type="ECO:0000256" key="10">
    <source>
        <dbReference type="SAM" id="SignalP"/>
    </source>
</evidence>
<dbReference type="OrthoDB" id="65569at2759"/>
<sequence>MIACDTLVLCLILQLCSADRRFPANFKFGAATSSYQIEGGWNADGKGESAWDSFVHEHVGDIKNCATGDVAADSYHQWREDVRIAAEMGLQFYRFSISWPRVLPSGFTDKINKAGVRYYSDLIDALLAEGIEPVVTLYHWEMPVKIRDLGGWSNPLIADWFGDYARVIFSLYADRVKTWLTINEAISICDYAFTKGHFAPKIKEPVFAPFLCNKHLLLAHATAYRIFEREFRPKFPGRISLANYELWIRPATINDTELAELGRQHSTGRYAHPIFSKTGGWPPSIEKLMLEYSLRQGYQRSRLPPFSTEEVEFIKGTADFYGMNHYTTSLIRPAKPGEGPGIWDVTGSPELNAILESPPDSKYGVSPILPIVPEGIREQLSWLKKEYGDIDILITENGFSTKDYELNDLERTEFFKEYLEQVLLSIKVDNVSVVGYTAWSLIDNFEWLDGYTTKFGLHEVDFSHPNRTRTPRTSAHFLACVIRNNSLDVPDSCYKHKYLADLATQNGSYVARGVLLLDAILIYISFVFR</sequence>
<name>A0A8S4RRN2_9NEOP</name>
<keyword evidence="12" id="KW-1185">Reference proteome</keyword>
<feature type="chain" id="PRO_5035723574" description="beta-glucosidase" evidence="10">
    <location>
        <begin position="19"/>
        <end position="529"/>
    </location>
</feature>
<dbReference type="Gene3D" id="3.20.20.80">
    <property type="entry name" value="Glycosidases"/>
    <property type="match status" value="1"/>
</dbReference>
<evidence type="ECO:0000256" key="3">
    <source>
        <dbReference type="ARBA" id="ARBA00012744"/>
    </source>
</evidence>
<keyword evidence="6 9" id="KW-0326">Glycosidase</keyword>
<dbReference type="EC" id="3.2.1.21" evidence="3"/>
<evidence type="ECO:0000256" key="6">
    <source>
        <dbReference type="ARBA" id="ARBA00023295"/>
    </source>
</evidence>
<evidence type="ECO:0000256" key="7">
    <source>
        <dbReference type="PROSITE-ProRule" id="PRU10055"/>
    </source>
</evidence>
<feature type="signal peptide" evidence="10">
    <location>
        <begin position="1"/>
        <end position="18"/>
    </location>
</feature>
<dbReference type="GO" id="GO:0008422">
    <property type="term" value="F:beta-glucosidase activity"/>
    <property type="evidence" value="ECO:0007669"/>
    <property type="project" value="TreeGrafter"/>
</dbReference>
<dbReference type="GO" id="GO:0005975">
    <property type="term" value="P:carbohydrate metabolic process"/>
    <property type="evidence" value="ECO:0007669"/>
    <property type="project" value="InterPro"/>
</dbReference>
<dbReference type="PANTHER" id="PTHR10353">
    <property type="entry name" value="GLYCOSYL HYDROLASE"/>
    <property type="match status" value="1"/>
</dbReference>
<feature type="active site" description="Nucleophile" evidence="7">
    <location>
        <position position="396"/>
    </location>
</feature>
<reference evidence="11" key="1">
    <citation type="submission" date="2022-03" db="EMBL/GenBank/DDBJ databases">
        <authorList>
            <person name="Lindestad O."/>
        </authorList>
    </citation>
    <scope>NUCLEOTIDE SEQUENCE</scope>
</reference>
<evidence type="ECO:0000256" key="2">
    <source>
        <dbReference type="ARBA" id="ARBA00011738"/>
    </source>
</evidence>
<evidence type="ECO:0000256" key="4">
    <source>
        <dbReference type="ARBA" id="ARBA00022801"/>
    </source>
</evidence>
<proteinExistence type="inferred from homology"/>
<accession>A0A8S4RRN2</accession>
<gene>
    <name evidence="11" type="primary">jg19731</name>
    <name evidence="11" type="ORF">PAEG_LOCUS17451</name>
</gene>
<dbReference type="Pfam" id="PF00232">
    <property type="entry name" value="Glyco_hydro_1"/>
    <property type="match status" value="1"/>
</dbReference>
<evidence type="ECO:0000256" key="8">
    <source>
        <dbReference type="RuleBase" id="RU003690"/>
    </source>
</evidence>
<keyword evidence="4 9" id="KW-0378">Hydrolase</keyword>
<evidence type="ECO:0000256" key="5">
    <source>
        <dbReference type="ARBA" id="ARBA00023180"/>
    </source>
</evidence>
<evidence type="ECO:0000256" key="1">
    <source>
        <dbReference type="ARBA" id="ARBA00010838"/>
    </source>
</evidence>
<organism evidence="11 12">
    <name type="scientific">Pararge aegeria aegeria</name>
    <dbReference type="NCBI Taxonomy" id="348720"/>
    <lineage>
        <taxon>Eukaryota</taxon>
        <taxon>Metazoa</taxon>
        <taxon>Ecdysozoa</taxon>
        <taxon>Arthropoda</taxon>
        <taxon>Hexapoda</taxon>
        <taxon>Insecta</taxon>
        <taxon>Pterygota</taxon>
        <taxon>Neoptera</taxon>
        <taxon>Endopterygota</taxon>
        <taxon>Lepidoptera</taxon>
        <taxon>Glossata</taxon>
        <taxon>Ditrysia</taxon>
        <taxon>Papilionoidea</taxon>
        <taxon>Nymphalidae</taxon>
        <taxon>Satyrinae</taxon>
        <taxon>Satyrini</taxon>
        <taxon>Parargina</taxon>
        <taxon>Pararge</taxon>
    </lineage>
</organism>
<dbReference type="PANTHER" id="PTHR10353:SF36">
    <property type="entry name" value="LP05116P"/>
    <property type="match status" value="1"/>
</dbReference>
<dbReference type="AlphaFoldDB" id="A0A8S4RRN2"/>